<evidence type="ECO:0000313" key="3">
    <source>
        <dbReference type="EMBL" id="NIX75415.1"/>
    </source>
</evidence>
<dbReference type="PANTHER" id="PTHR35894">
    <property type="entry name" value="GENERAL SECRETION PATHWAY PROTEIN A-RELATED"/>
    <property type="match status" value="1"/>
</dbReference>
<name>A0ABX0V6F6_9HYPH</name>
<dbReference type="Gene3D" id="1.10.1180.10">
    <property type="entry name" value="B transposition protein, C-terminal domain"/>
    <property type="match status" value="1"/>
</dbReference>
<evidence type="ECO:0000259" key="2">
    <source>
        <dbReference type="Pfam" id="PF13401"/>
    </source>
</evidence>
<keyword evidence="4" id="KW-1185">Reference proteome</keyword>
<dbReference type="Pfam" id="PF13401">
    <property type="entry name" value="AAA_22"/>
    <property type="match status" value="1"/>
</dbReference>
<dbReference type="InterPro" id="IPR049945">
    <property type="entry name" value="AAA_22"/>
</dbReference>
<dbReference type="InterPro" id="IPR009084">
    <property type="entry name" value="B_transpositn_C"/>
</dbReference>
<comment type="caution">
    <text evidence="3">The sequence shown here is derived from an EMBL/GenBank/DDBJ whole genome shotgun (WGS) entry which is preliminary data.</text>
</comment>
<sequence>MNNETKKSWAVEDMDNLRSQVRSISEKEGLKLSVIAPETGIPYGTFTSWLNGTYAGDNDRIATAVEKWLQARNERAQTSAILPTEPGFQTTPTAEKILALLSFCHHAPDFGVISGGAGIGKTTTIESYRQRAPNVFVVTAEPVAKSSHALLMDLAEAIGVVERSPVRLSRAIQNRLKTMKALLVVDEAQHLPTATLEQLRTIHDLAKCGLVLSGNQTVYSRLAGGAAKAEFAQLFSRVGMKMSQDRPLDEDVVSLARAWGVTSENEINLLRVIGRKPGALRGVAKTIRLAHMVAIGSNETLSERHIRAAWKQRGSDPLDTAA</sequence>
<dbReference type="RefSeq" id="WP_167671301.1">
    <property type="nucleotide sequence ID" value="NZ_JAATJS010000001.1"/>
</dbReference>
<organism evidence="3 4">
    <name type="scientific">Microvirga terricola</name>
    <dbReference type="NCBI Taxonomy" id="2719797"/>
    <lineage>
        <taxon>Bacteria</taxon>
        <taxon>Pseudomonadati</taxon>
        <taxon>Pseudomonadota</taxon>
        <taxon>Alphaproteobacteria</taxon>
        <taxon>Hyphomicrobiales</taxon>
        <taxon>Methylobacteriaceae</taxon>
        <taxon>Microvirga</taxon>
    </lineage>
</organism>
<dbReference type="Proteomes" id="UP000707352">
    <property type="component" value="Unassembled WGS sequence"/>
</dbReference>
<dbReference type="Gene3D" id="3.40.50.300">
    <property type="entry name" value="P-loop containing nucleotide triphosphate hydrolases"/>
    <property type="match status" value="1"/>
</dbReference>
<dbReference type="InterPro" id="IPR036733">
    <property type="entry name" value="B_transposit_C_sf"/>
</dbReference>
<dbReference type="EMBL" id="JAATJS010000001">
    <property type="protein sequence ID" value="NIX75415.1"/>
    <property type="molecule type" value="Genomic_DNA"/>
</dbReference>
<dbReference type="PANTHER" id="PTHR35894:SF5">
    <property type="entry name" value="MU-LIKE PROPHAGE FLUMU DNA TRANSPOSITION PROTEIN B"/>
    <property type="match status" value="1"/>
</dbReference>
<dbReference type="InterPro" id="IPR010982">
    <property type="entry name" value="Lambda_DNA-bd_dom_sf"/>
</dbReference>
<evidence type="ECO:0000313" key="4">
    <source>
        <dbReference type="Proteomes" id="UP000707352"/>
    </source>
</evidence>
<dbReference type="Pfam" id="PF09077">
    <property type="entry name" value="Phage-MuB_C"/>
    <property type="match status" value="1"/>
</dbReference>
<accession>A0ABX0V6F6</accession>
<feature type="domain" description="B transposition protein C-terminal" evidence="1">
    <location>
        <begin position="236"/>
        <end position="312"/>
    </location>
</feature>
<gene>
    <name evidence="3" type="ORF">HB375_02155</name>
</gene>
<dbReference type="InterPro" id="IPR052026">
    <property type="entry name" value="ExeA_AAA_ATPase_DNA-bind"/>
</dbReference>
<dbReference type="SUPFAM" id="SSF52540">
    <property type="entry name" value="P-loop containing nucleoside triphosphate hydrolases"/>
    <property type="match status" value="1"/>
</dbReference>
<evidence type="ECO:0000259" key="1">
    <source>
        <dbReference type="Pfam" id="PF09077"/>
    </source>
</evidence>
<proteinExistence type="predicted"/>
<dbReference type="Gene3D" id="1.10.260.40">
    <property type="entry name" value="lambda repressor-like DNA-binding domains"/>
    <property type="match status" value="1"/>
</dbReference>
<reference evidence="3 4" key="1">
    <citation type="submission" date="2020-03" db="EMBL/GenBank/DDBJ databases">
        <title>The genome sequence of Microvirga sp. c23x22.</title>
        <authorList>
            <person name="Zhang X."/>
        </authorList>
    </citation>
    <scope>NUCLEOTIDE SEQUENCE [LARGE SCALE GENOMIC DNA]</scope>
    <source>
        <strain evidence="4">c23x22</strain>
    </source>
</reference>
<dbReference type="SUPFAM" id="SSF47681">
    <property type="entry name" value="C-terminal domain of B transposition protein"/>
    <property type="match status" value="1"/>
</dbReference>
<protein>
    <submittedName>
        <fullName evidence="3">AAA family ATPase</fullName>
    </submittedName>
</protein>
<feature type="domain" description="ORC1/DEAH AAA+ ATPase" evidence="2">
    <location>
        <begin position="108"/>
        <end position="222"/>
    </location>
</feature>
<dbReference type="InterPro" id="IPR027417">
    <property type="entry name" value="P-loop_NTPase"/>
</dbReference>